<name>A0A515D7N5_9BURK</name>
<evidence type="ECO:0000256" key="1">
    <source>
        <dbReference type="ARBA" id="ARBA00010641"/>
    </source>
</evidence>
<dbReference type="InterPro" id="IPR007627">
    <property type="entry name" value="RNA_pol_sigma70_r2"/>
</dbReference>
<dbReference type="Proteomes" id="UP000316798">
    <property type="component" value="Chromosome"/>
</dbReference>
<proteinExistence type="inferred from homology"/>
<dbReference type="OrthoDB" id="9782108at2"/>
<keyword evidence="4" id="KW-0238">DNA-binding</keyword>
<dbReference type="InterPro" id="IPR013325">
    <property type="entry name" value="RNA_pol_sigma_r2"/>
</dbReference>
<dbReference type="InterPro" id="IPR013249">
    <property type="entry name" value="RNA_pol_sigma70_r4_t2"/>
</dbReference>
<protein>
    <submittedName>
        <fullName evidence="8">Sigma-70 family RNA polymerase sigma factor</fullName>
    </submittedName>
</protein>
<dbReference type="NCBIfam" id="TIGR02937">
    <property type="entry name" value="sigma70-ECF"/>
    <property type="match status" value="1"/>
</dbReference>
<dbReference type="SUPFAM" id="SSF88659">
    <property type="entry name" value="Sigma3 and sigma4 domains of RNA polymerase sigma factors"/>
    <property type="match status" value="1"/>
</dbReference>
<evidence type="ECO:0000313" key="9">
    <source>
        <dbReference type="Proteomes" id="UP000316798"/>
    </source>
</evidence>
<dbReference type="CDD" id="cd06171">
    <property type="entry name" value="Sigma70_r4"/>
    <property type="match status" value="1"/>
</dbReference>
<dbReference type="SUPFAM" id="SSF88946">
    <property type="entry name" value="Sigma2 domain of RNA polymerase sigma factors"/>
    <property type="match status" value="1"/>
</dbReference>
<dbReference type="GO" id="GO:0016987">
    <property type="term" value="F:sigma factor activity"/>
    <property type="evidence" value="ECO:0007669"/>
    <property type="project" value="UniProtKB-KW"/>
</dbReference>
<dbReference type="Gene3D" id="1.10.10.10">
    <property type="entry name" value="Winged helix-like DNA-binding domain superfamily/Winged helix DNA-binding domain"/>
    <property type="match status" value="1"/>
</dbReference>
<dbReference type="InterPro" id="IPR039425">
    <property type="entry name" value="RNA_pol_sigma-70-like"/>
</dbReference>
<accession>A0A515D7N5</accession>
<sequence>MTLLDLPITGDAPMCAGAAISELDLEGQLPSLRQRLLRHARFALSDTSLAEDLVQDTLMAVVEQRDQHRGVASLVTWATAILKNKIADWYRSPARRRIVQLSPDDEKLDDAIDALYDPDGAYTDPIPAWQQPDNLMEQRQMMTVLERCVSCLPRQTGRIFMMREWLGFETTEICERVGVSAENCRTIMHRARMALRGCMQRDWINTKANV</sequence>
<feature type="domain" description="RNA polymerase sigma factor 70 region 4 type 2" evidence="7">
    <location>
        <begin position="145"/>
        <end position="195"/>
    </location>
</feature>
<dbReference type="InterPro" id="IPR014284">
    <property type="entry name" value="RNA_pol_sigma-70_dom"/>
</dbReference>
<comment type="similarity">
    <text evidence="1">Belongs to the sigma-70 factor family. ECF subfamily.</text>
</comment>
<dbReference type="NCBIfam" id="TIGR02943">
    <property type="entry name" value="Sig70_famx1"/>
    <property type="match status" value="1"/>
</dbReference>
<feature type="domain" description="RNA polymerase sigma-70 region 2" evidence="6">
    <location>
        <begin position="32"/>
        <end position="95"/>
    </location>
</feature>
<keyword evidence="9" id="KW-1185">Reference proteome</keyword>
<evidence type="ECO:0000313" key="8">
    <source>
        <dbReference type="EMBL" id="QDL36425.1"/>
    </source>
</evidence>
<evidence type="ECO:0000256" key="2">
    <source>
        <dbReference type="ARBA" id="ARBA00023015"/>
    </source>
</evidence>
<dbReference type="Gene3D" id="1.10.1740.10">
    <property type="match status" value="1"/>
</dbReference>
<dbReference type="InterPro" id="IPR036388">
    <property type="entry name" value="WH-like_DNA-bd_sf"/>
</dbReference>
<keyword evidence="2" id="KW-0805">Transcription regulation</keyword>
<keyword evidence="5" id="KW-0804">Transcription</keyword>
<dbReference type="KEGG" id="rhf:EUB48_03255"/>
<dbReference type="GO" id="GO:0006352">
    <property type="term" value="P:DNA-templated transcription initiation"/>
    <property type="evidence" value="ECO:0007669"/>
    <property type="project" value="InterPro"/>
</dbReference>
<evidence type="ECO:0000256" key="3">
    <source>
        <dbReference type="ARBA" id="ARBA00023082"/>
    </source>
</evidence>
<keyword evidence="3" id="KW-0731">Sigma factor</keyword>
<dbReference type="AlphaFoldDB" id="A0A515D7N5"/>
<evidence type="ECO:0000259" key="7">
    <source>
        <dbReference type="Pfam" id="PF08281"/>
    </source>
</evidence>
<dbReference type="RefSeq" id="WP_142817597.1">
    <property type="nucleotide sequence ID" value="NZ_CP035503.1"/>
</dbReference>
<dbReference type="InterPro" id="IPR013324">
    <property type="entry name" value="RNA_pol_sigma_r3/r4-like"/>
</dbReference>
<dbReference type="InterPro" id="IPR014289">
    <property type="entry name" value="RNA_pol_sigma-24-rel"/>
</dbReference>
<dbReference type="PANTHER" id="PTHR43133:SF8">
    <property type="entry name" value="RNA POLYMERASE SIGMA FACTOR HI_1459-RELATED"/>
    <property type="match status" value="1"/>
</dbReference>
<evidence type="ECO:0000259" key="6">
    <source>
        <dbReference type="Pfam" id="PF04542"/>
    </source>
</evidence>
<reference evidence="8 9" key="1">
    <citation type="submission" date="2019-01" db="EMBL/GenBank/DDBJ databases">
        <title>Genomic insights into a novel species Rhodoferax sp.</title>
        <authorList>
            <person name="Jin L."/>
        </authorList>
    </citation>
    <scope>NUCLEOTIDE SEQUENCE [LARGE SCALE GENOMIC DNA]</scope>
    <source>
        <strain evidence="8 9">CHu59-6-5</strain>
    </source>
</reference>
<dbReference type="EMBL" id="CP035503">
    <property type="protein sequence ID" value="QDL36425.1"/>
    <property type="molecule type" value="Genomic_DNA"/>
</dbReference>
<gene>
    <name evidence="8" type="ORF">EUB48_03255</name>
</gene>
<evidence type="ECO:0000256" key="5">
    <source>
        <dbReference type="ARBA" id="ARBA00023163"/>
    </source>
</evidence>
<dbReference type="GO" id="GO:0003677">
    <property type="term" value="F:DNA binding"/>
    <property type="evidence" value="ECO:0007669"/>
    <property type="project" value="UniProtKB-KW"/>
</dbReference>
<dbReference type="Pfam" id="PF04542">
    <property type="entry name" value="Sigma70_r2"/>
    <property type="match status" value="1"/>
</dbReference>
<organism evidence="8 9">
    <name type="scientific">Rhodoferax sediminis</name>
    <dbReference type="NCBI Taxonomy" id="2509614"/>
    <lineage>
        <taxon>Bacteria</taxon>
        <taxon>Pseudomonadati</taxon>
        <taxon>Pseudomonadota</taxon>
        <taxon>Betaproteobacteria</taxon>
        <taxon>Burkholderiales</taxon>
        <taxon>Comamonadaceae</taxon>
        <taxon>Rhodoferax</taxon>
    </lineage>
</organism>
<dbReference type="Pfam" id="PF08281">
    <property type="entry name" value="Sigma70_r4_2"/>
    <property type="match status" value="1"/>
</dbReference>
<dbReference type="PANTHER" id="PTHR43133">
    <property type="entry name" value="RNA POLYMERASE ECF-TYPE SIGMA FACTO"/>
    <property type="match status" value="1"/>
</dbReference>
<evidence type="ECO:0000256" key="4">
    <source>
        <dbReference type="ARBA" id="ARBA00023125"/>
    </source>
</evidence>